<dbReference type="AlphaFoldDB" id="A0A7W7IQG9"/>
<feature type="transmembrane region" description="Helical" evidence="1">
    <location>
        <begin position="45"/>
        <end position="65"/>
    </location>
</feature>
<keyword evidence="1" id="KW-0472">Membrane</keyword>
<gene>
    <name evidence="2" type="ORF">HNP32_002177</name>
</gene>
<dbReference type="EMBL" id="JACHKY010000003">
    <property type="protein sequence ID" value="MBB4798433.1"/>
    <property type="molecule type" value="Genomic_DNA"/>
</dbReference>
<evidence type="ECO:0000313" key="2">
    <source>
        <dbReference type="EMBL" id="MBB4798433.1"/>
    </source>
</evidence>
<dbReference type="Proteomes" id="UP000539957">
    <property type="component" value="Unassembled WGS sequence"/>
</dbReference>
<sequence length="75" mass="8421">MMDKFRQRFRYGLIFPMLMAAFIGLVSGIMTVGEAILNRSIPEEFWATSLFSMGALGISGLIWLVRRSMRGCPSS</sequence>
<dbReference type="RefSeq" id="WP_184269882.1">
    <property type="nucleotide sequence ID" value="NZ_JACHKY010000003.1"/>
</dbReference>
<keyword evidence="1" id="KW-1133">Transmembrane helix</keyword>
<name>A0A7W7IQG9_9CAUL</name>
<evidence type="ECO:0000313" key="3">
    <source>
        <dbReference type="Proteomes" id="UP000539957"/>
    </source>
</evidence>
<protein>
    <submittedName>
        <fullName evidence="2">Uncharacterized protein</fullName>
    </submittedName>
</protein>
<keyword evidence="1" id="KW-0812">Transmembrane</keyword>
<proteinExistence type="predicted"/>
<keyword evidence="3" id="KW-1185">Reference proteome</keyword>
<feature type="transmembrane region" description="Helical" evidence="1">
    <location>
        <begin position="12"/>
        <end position="33"/>
    </location>
</feature>
<reference evidence="2 3" key="1">
    <citation type="submission" date="2020-08" db="EMBL/GenBank/DDBJ databases">
        <title>Functional genomics of gut bacteria from endangered species of beetles.</title>
        <authorList>
            <person name="Carlos-Shanley C."/>
        </authorList>
    </citation>
    <scope>NUCLEOTIDE SEQUENCE [LARGE SCALE GENOMIC DNA]</scope>
    <source>
        <strain evidence="2 3">S00123</strain>
    </source>
</reference>
<comment type="caution">
    <text evidence="2">The sequence shown here is derived from an EMBL/GenBank/DDBJ whole genome shotgun (WGS) entry which is preliminary data.</text>
</comment>
<organism evidence="2 3">
    <name type="scientific">Brevundimonas bullata</name>
    <dbReference type="NCBI Taxonomy" id="13160"/>
    <lineage>
        <taxon>Bacteria</taxon>
        <taxon>Pseudomonadati</taxon>
        <taxon>Pseudomonadota</taxon>
        <taxon>Alphaproteobacteria</taxon>
        <taxon>Caulobacterales</taxon>
        <taxon>Caulobacteraceae</taxon>
        <taxon>Brevundimonas</taxon>
    </lineage>
</organism>
<evidence type="ECO:0000256" key="1">
    <source>
        <dbReference type="SAM" id="Phobius"/>
    </source>
</evidence>
<accession>A0A7W7IQG9</accession>